<dbReference type="PANTHER" id="PTHR43040:SF1">
    <property type="entry name" value="RIBONUCLEASE D"/>
    <property type="match status" value="1"/>
</dbReference>
<dbReference type="Gene3D" id="3.30.420.10">
    <property type="entry name" value="Ribonuclease H-like superfamily/Ribonuclease H"/>
    <property type="match status" value="1"/>
</dbReference>
<dbReference type="PANTHER" id="PTHR43040">
    <property type="entry name" value="RIBONUCLEASE D"/>
    <property type="match status" value="1"/>
</dbReference>
<name>A0A699YRV5_HAELA</name>
<sequence length="120" mass="13708">MFDLRSAQLQQEYRVRLRGCYDLQLAEVALRQLQSIPAAFVMPLDKVLGLHLPRTPALDEDLLHSMAVAKTYHQGNRTEVWAERPLTPELLRYAATDVRHLHALAKVLDNRLPGLVTRKS</sequence>
<keyword evidence="1" id="KW-0378">Hydrolase</keyword>
<reference evidence="1 2" key="1">
    <citation type="submission" date="2020-02" db="EMBL/GenBank/DDBJ databases">
        <title>Draft genome sequence of Haematococcus lacustris strain NIES-144.</title>
        <authorList>
            <person name="Morimoto D."/>
            <person name="Nakagawa S."/>
            <person name="Yoshida T."/>
            <person name="Sawayama S."/>
        </authorList>
    </citation>
    <scope>NUCLEOTIDE SEQUENCE [LARGE SCALE GENOMIC DNA]</scope>
    <source>
        <strain evidence="1 2">NIES-144</strain>
    </source>
</reference>
<gene>
    <name evidence="1" type="ORF">HaLaN_04684</name>
</gene>
<keyword evidence="1" id="KW-0269">Exonuclease</keyword>
<dbReference type="GO" id="GO:0004527">
    <property type="term" value="F:exonuclease activity"/>
    <property type="evidence" value="ECO:0007669"/>
    <property type="project" value="UniProtKB-KW"/>
</dbReference>
<protein>
    <submittedName>
        <fullName evidence="1">3'-5' exonuclease domain-containing protein</fullName>
    </submittedName>
</protein>
<dbReference type="InterPro" id="IPR036397">
    <property type="entry name" value="RNaseH_sf"/>
</dbReference>
<organism evidence="1 2">
    <name type="scientific">Haematococcus lacustris</name>
    <name type="common">Green alga</name>
    <name type="synonym">Haematococcus pluvialis</name>
    <dbReference type="NCBI Taxonomy" id="44745"/>
    <lineage>
        <taxon>Eukaryota</taxon>
        <taxon>Viridiplantae</taxon>
        <taxon>Chlorophyta</taxon>
        <taxon>core chlorophytes</taxon>
        <taxon>Chlorophyceae</taxon>
        <taxon>CS clade</taxon>
        <taxon>Chlamydomonadales</taxon>
        <taxon>Haematococcaceae</taxon>
        <taxon>Haematococcus</taxon>
    </lineage>
</organism>
<evidence type="ECO:0000313" key="1">
    <source>
        <dbReference type="EMBL" id="GFH09524.1"/>
    </source>
</evidence>
<dbReference type="GO" id="GO:0003676">
    <property type="term" value="F:nucleic acid binding"/>
    <property type="evidence" value="ECO:0007669"/>
    <property type="project" value="InterPro"/>
</dbReference>
<dbReference type="Proteomes" id="UP000485058">
    <property type="component" value="Unassembled WGS sequence"/>
</dbReference>
<keyword evidence="2" id="KW-1185">Reference proteome</keyword>
<dbReference type="AlphaFoldDB" id="A0A699YRV5"/>
<dbReference type="SUPFAM" id="SSF53098">
    <property type="entry name" value="Ribonuclease H-like"/>
    <property type="match status" value="1"/>
</dbReference>
<evidence type="ECO:0000313" key="2">
    <source>
        <dbReference type="Proteomes" id="UP000485058"/>
    </source>
</evidence>
<proteinExistence type="predicted"/>
<keyword evidence="1" id="KW-0540">Nuclease</keyword>
<dbReference type="EMBL" id="BLLF01000241">
    <property type="protein sequence ID" value="GFH09524.1"/>
    <property type="molecule type" value="Genomic_DNA"/>
</dbReference>
<comment type="caution">
    <text evidence="1">The sequence shown here is derived from an EMBL/GenBank/DDBJ whole genome shotgun (WGS) entry which is preliminary data.</text>
</comment>
<accession>A0A699YRV5</accession>
<dbReference type="InterPro" id="IPR012337">
    <property type="entry name" value="RNaseH-like_sf"/>
</dbReference>